<evidence type="ECO:0000256" key="9">
    <source>
        <dbReference type="ARBA" id="ARBA00022763"/>
    </source>
</evidence>
<evidence type="ECO:0000256" key="4">
    <source>
        <dbReference type="ARBA" id="ARBA00005491"/>
    </source>
</evidence>
<organism evidence="18 19">
    <name type="scientific">Lineolata rhizophorae</name>
    <dbReference type="NCBI Taxonomy" id="578093"/>
    <lineage>
        <taxon>Eukaryota</taxon>
        <taxon>Fungi</taxon>
        <taxon>Dikarya</taxon>
        <taxon>Ascomycota</taxon>
        <taxon>Pezizomycotina</taxon>
        <taxon>Dothideomycetes</taxon>
        <taxon>Dothideomycetes incertae sedis</taxon>
        <taxon>Lineolatales</taxon>
        <taxon>Lineolataceae</taxon>
        <taxon>Lineolata</taxon>
    </lineage>
</organism>
<feature type="compositionally biased region" description="Polar residues" evidence="16">
    <location>
        <begin position="685"/>
        <end position="706"/>
    </location>
</feature>
<evidence type="ECO:0000256" key="10">
    <source>
        <dbReference type="ARBA" id="ARBA00022786"/>
    </source>
</evidence>
<dbReference type="GO" id="GO:0005634">
    <property type="term" value="C:nucleus"/>
    <property type="evidence" value="ECO:0007669"/>
    <property type="project" value="UniProtKB-SubCell"/>
</dbReference>
<feature type="compositionally biased region" description="Basic and acidic residues" evidence="16">
    <location>
        <begin position="336"/>
        <end position="351"/>
    </location>
</feature>
<dbReference type="Pfam" id="PF02845">
    <property type="entry name" value="CUE"/>
    <property type="match status" value="1"/>
</dbReference>
<dbReference type="Proteomes" id="UP000799766">
    <property type="component" value="Unassembled WGS sequence"/>
</dbReference>
<dbReference type="AlphaFoldDB" id="A0A6A6P126"/>
<sequence length="1012" mass="104702">MSDVLSRPAASRGRSSARGGRGARSSGTRSSTRHPNGDLKQPSSSSNVDTSADQGELGELKRKHLTQLSTLKEMFPDWADVDLVLALEETDGDLPRTIDHITEGNVSQFAEIKKKTKDRSRSKVKEGSAAPESSAPTTRSGRSRGASESARGGRGRPDRGRGGFRGAGRGGSHTTPNGARSTGPISVPTNESSAWETHQAEGANGTQAMDHAVAAPASDVAEPQWGAPTVTGGAPKPTAADAKKPAAPVPEKKTWASMFAKPKPAPAPPKPAMPQPPPPAEKEPEAAPEPATETESPPIPPVADEIPATEEVEADDVAHPTPLPENQSQDQSEIPPSHDELTEENLEHLPDVSHSVPTDTVASTVASSRDPGSVAGAATPLTGSQQAPIGRPGMSGFATTAQKATASVSGRSASFQRRILEQQEAVVMPGNHAVDIAAVQFGSMGLNDETDADGLDVDEDREEAETRTQPPQASPPSQPRASLPPAPRQASVPAETQSPQEALPTPKQAPGLAPMPAVPQQQPQPPQQAPQGQQAPQPTQPSQGGMPQHVTQNASSQHPYGQFGGRFGQPGVQSEQPSQKPYDPFGQQIPQPNQFEGYPSQGQAQSQAPQQQPTSTTAPSHLGSGFSSAPHDLSYYTSGDQRSAYNYYSGAYGQHGTNQQDAGANQQRTGSAFGSTPGDAAFPGSQAQQTQGRYGDTQNSGHNTPNPAGIGSQQPQQQQQPSSAAQSQPQTQHLPPQQHQQQQQHHGQPGHGYPYSHPYYNSAYFNSYMNQYNSYNQGFSPFGGKGGMYGPHHGYGLSPQTSYDAHSSSPANVGGFGGGMHGRDSTALGSGSLDTYGRTGSTQPSQTAPHTSSTFGAVPDVFGRSQSGFPGQSQPYGAAQQQQPSVPGQGDDTSLKPFGDAASKTGGPSPSALGGAQPGRPGSAANPATTQANQSAGLPPPASHQQAGFGAYPGHLNHGLGGQGSQYAGLGGLGAQHGAGTQSHQGGYGGYSAGFGGYGGYRGGWGGNYGNH</sequence>
<evidence type="ECO:0000256" key="7">
    <source>
        <dbReference type="ARBA" id="ARBA00022490"/>
    </source>
</evidence>
<comment type="similarity">
    <text evidence="4">Belongs to the DEF1 family.</text>
</comment>
<comment type="subcellular location">
    <subcellularLocation>
        <location evidence="3">Chromosome</location>
        <location evidence="3">Telomere</location>
    </subcellularLocation>
    <subcellularLocation>
        <location evidence="2">Cytoplasm</location>
    </subcellularLocation>
    <subcellularLocation>
        <location evidence="1">Nucleus</location>
    </subcellularLocation>
</comment>
<evidence type="ECO:0000256" key="2">
    <source>
        <dbReference type="ARBA" id="ARBA00004496"/>
    </source>
</evidence>
<dbReference type="PANTHER" id="PTHR16308">
    <property type="entry name" value="UBIQUITIN ASSOCIATED PROTEIN 2-LIKE/LINGERER"/>
    <property type="match status" value="1"/>
</dbReference>
<feature type="compositionally biased region" description="Polar residues" evidence="16">
    <location>
        <begin position="355"/>
        <end position="367"/>
    </location>
</feature>
<evidence type="ECO:0000256" key="16">
    <source>
        <dbReference type="SAM" id="MobiDB-lite"/>
    </source>
</evidence>
<gene>
    <name evidence="18" type="ORF">BDY21DRAFT_371278</name>
</gene>
<dbReference type="GO" id="GO:0006281">
    <property type="term" value="P:DNA repair"/>
    <property type="evidence" value="ECO:0007669"/>
    <property type="project" value="UniProtKB-KW"/>
</dbReference>
<accession>A0A6A6P126</accession>
<dbReference type="OrthoDB" id="5396806at2759"/>
<evidence type="ECO:0000256" key="15">
    <source>
        <dbReference type="ARBA" id="ARBA00023242"/>
    </source>
</evidence>
<feature type="compositionally biased region" description="Low complexity" evidence="16">
    <location>
        <begin position="139"/>
        <end position="150"/>
    </location>
</feature>
<proteinExistence type="inferred from homology"/>
<evidence type="ECO:0000313" key="18">
    <source>
        <dbReference type="EMBL" id="KAF2457700.1"/>
    </source>
</evidence>
<keyword evidence="10" id="KW-0833">Ubl conjugation pathway</keyword>
<dbReference type="InterPro" id="IPR041803">
    <property type="entry name" value="DEF1_CUE"/>
</dbReference>
<dbReference type="PANTHER" id="PTHR16308:SF13">
    <property type="entry name" value="PROTEIN LINGERER"/>
    <property type="match status" value="1"/>
</dbReference>
<protein>
    <recommendedName>
        <fullName evidence="5">RNA polymerase II degradation factor 1</fullName>
    </recommendedName>
</protein>
<feature type="region of interest" description="Disordered" evidence="16">
    <location>
        <begin position="1"/>
        <end position="61"/>
    </location>
</feature>
<feature type="compositionally biased region" description="Low complexity" evidence="16">
    <location>
        <begin position="529"/>
        <end position="543"/>
    </location>
</feature>
<evidence type="ECO:0000313" key="19">
    <source>
        <dbReference type="Proteomes" id="UP000799766"/>
    </source>
</evidence>
<feature type="compositionally biased region" description="Pro residues" evidence="16">
    <location>
        <begin position="263"/>
        <end position="279"/>
    </location>
</feature>
<keyword evidence="19" id="KW-1185">Reference proteome</keyword>
<keyword evidence="12" id="KW-0779">Telomere</keyword>
<dbReference type="GO" id="GO:0043130">
    <property type="term" value="F:ubiquitin binding"/>
    <property type="evidence" value="ECO:0007669"/>
    <property type="project" value="InterPro"/>
</dbReference>
<dbReference type="PROSITE" id="PS51140">
    <property type="entry name" value="CUE"/>
    <property type="match status" value="1"/>
</dbReference>
<feature type="compositionally biased region" description="Basic and acidic residues" evidence="16">
    <location>
        <begin position="93"/>
        <end position="102"/>
    </location>
</feature>
<evidence type="ECO:0000256" key="3">
    <source>
        <dbReference type="ARBA" id="ARBA00004574"/>
    </source>
</evidence>
<feature type="region of interest" description="Disordered" evidence="16">
    <location>
        <begin position="91"/>
        <end position="402"/>
    </location>
</feature>
<feature type="region of interest" description="Disordered" evidence="16">
    <location>
        <begin position="445"/>
        <end position="755"/>
    </location>
</feature>
<feature type="compositionally biased region" description="Low complexity" evidence="16">
    <location>
        <begin position="1"/>
        <end position="30"/>
    </location>
</feature>
<keyword evidence="6" id="KW-0158">Chromosome</keyword>
<feature type="region of interest" description="Disordered" evidence="16">
    <location>
        <begin position="800"/>
        <end position="957"/>
    </location>
</feature>
<evidence type="ECO:0000256" key="8">
    <source>
        <dbReference type="ARBA" id="ARBA00022553"/>
    </source>
</evidence>
<name>A0A6A6P126_9PEZI</name>
<keyword evidence="9" id="KW-0227">DNA damage</keyword>
<keyword evidence="13" id="KW-0238">DNA-binding</keyword>
<feature type="compositionally biased region" description="Polar residues" evidence="16">
    <location>
        <begin position="827"/>
        <end position="855"/>
    </location>
</feature>
<keyword evidence="15" id="KW-0539">Nucleus</keyword>
<keyword evidence="14" id="KW-0234">DNA repair</keyword>
<keyword evidence="7" id="KW-0963">Cytoplasm</keyword>
<keyword evidence="8" id="KW-0597">Phosphoprotein</keyword>
<evidence type="ECO:0000256" key="1">
    <source>
        <dbReference type="ARBA" id="ARBA00004123"/>
    </source>
</evidence>
<feature type="domain" description="CUE" evidence="17">
    <location>
        <begin position="63"/>
        <end position="106"/>
    </location>
</feature>
<dbReference type="InterPro" id="IPR051833">
    <property type="entry name" value="TC-DDR_regulator"/>
</dbReference>
<feature type="compositionally biased region" description="Pro residues" evidence="16">
    <location>
        <begin position="472"/>
        <end position="487"/>
    </location>
</feature>
<feature type="compositionally biased region" description="Polar residues" evidence="16">
    <location>
        <begin position="926"/>
        <end position="936"/>
    </location>
</feature>
<feature type="compositionally biased region" description="Polar residues" evidence="16">
    <location>
        <begin position="800"/>
        <end position="811"/>
    </location>
</feature>
<dbReference type="InterPro" id="IPR003892">
    <property type="entry name" value="CUE"/>
</dbReference>
<evidence type="ECO:0000256" key="12">
    <source>
        <dbReference type="ARBA" id="ARBA00022895"/>
    </source>
</evidence>
<feature type="compositionally biased region" description="Polar residues" evidence="16">
    <location>
        <begin position="635"/>
        <end position="646"/>
    </location>
</feature>
<dbReference type="GO" id="GO:0005737">
    <property type="term" value="C:cytoplasm"/>
    <property type="evidence" value="ECO:0007669"/>
    <property type="project" value="UniProtKB-SubCell"/>
</dbReference>
<dbReference type="EMBL" id="MU001679">
    <property type="protein sequence ID" value="KAF2457700.1"/>
    <property type="molecule type" value="Genomic_DNA"/>
</dbReference>
<keyword evidence="11" id="KW-0832">Ubl conjugation</keyword>
<feature type="compositionally biased region" description="Low complexity" evidence="16">
    <location>
        <begin position="599"/>
        <end position="620"/>
    </location>
</feature>
<reference evidence="18" key="1">
    <citation type="journal article" date="2020" name="Stud. Mycol.">
        <title>101 Dothideomycetes genomes: a test case for predicting lifestyles and emergence of pathogens.</title>
        <authorList>
            <person name="Haridas S."/>
            <person name="Albert R."/>
            <person name="Binder M."/>
            <person name="Bloem J."/>
            <person name="Labutti K."/>
            <person name="Salamov A."/>
            <person name="Andreopoulos B."/>
            <person name="Baker S."/>
            <person name="Barry K."/>
            <person name="Bills G."/>
            <person name="Bluhm B."/>
            <person name="Cannon C."/>
            <person name="Castanera R."/>
            <person name="Culley D."/>
            <person name="Daum C."/>
            <person name="Ezra D."/>
            <person name="Gonzalez J."/>
            <person name="Henrissat B."/>
            <person name="Kuo A."/>
            <person name="Liang C."/>
            <person name="Lipzen A."/>
            <person name="Lutzoni F."/>
            <person name="Magnuson J."/>
            <person name="Mondo S."/>
            <person name="Nolan M."/>
            <person name="Ohm R."/>
            <person name="Pangilinan J."/>
            <person name="Park H.-J."/>
            <person name="Ramirez L."/>
            <person name="Alfaro M."/>
            <person name="Sun H."/>
            <person name="Tritt A."/>
            <person name="Yoshinaga Y."/>
            <person name="Zwiers L.-H."/>
            <person name="Turgeon B."/>
            <person name="Goodwin S."/>
            <person name="Spatafora J."/>
            <person name="Crous P."/>
            <person name="Grigoriev I."/>
        </authorList>
    </citation>
    <scope>NUCLEOTIDE SEQUENCE</scope>
    <source>
        <strain evidence="18">ATCC 16933</strain>
    </source>
</reference>
<feature type="compositionally biased region" description="Low complexity" evidence="16">
    <location>
        <begin position="712"/>
        <end position="755"/>
    </location>
</feature>
<dbReference type="GO" id="GO:0000781">
    <property type="term" value="C:chromosome, telomeric region"/>
    <property type="evidence" value="ECO:0007669"/>
    <property type="project" value="UniProtKB-SubCell"/>
</dbReference>
<feature type="compositionally biased region" description="Polar residues" evidence="16">
    <location>
        <begin position="549"/>
        <end position="559"/>
    </location>
</feature>
<evidence type="ECO:0000256" key="6">
    <source>
        <dbReference type="ARBA" id="ARBA00022454"/>
    </source>
</evidence>
<dbReference type="GO" id="GO:0003677">
    <property type="term" value="F:DNA binding"/>
    <property type="evidence" value="ECO:0007669"/>
    <property type="project" value="UniProtKB-KW"/>
</dbReference>
<feature type="compositionally biased region" description="Polar residues" evidence="16">
    <location>
        <begin position="655"/>
        <end position="674"/>
    </location>
</feature>
<evidence type="ECO:0000259" key="17">
    <source>
        <dbReference type="PROSITE" id="PS51140"/>
    </source>
</evidence>
<feature type="compositionally biased region" description="Polar residues" evidence="16">
    <location>
        <begin position="41"/>
        <end position="53"/>
    </location>
</feature>
<feature type="compositionally biased region" description="Acidic residues" evidence="16">
    <location>
        <begin position="448"/>
        <end position="463"/>
    </location>
</feature>
<feature type="compositionally biased region" description="Low complexity" evidence="16">
    <location>
        <begin position="871"/>
        <end position="885"/>
    </location>
</feature>
<feature type="compositionally biased region" description="Polar residues" evidence="16">
    <location>
        <begin position="172"/>
        <end position="196"/>
    </location>
</feature>
<evidence type="ECO:0000256" key="14">
    <source>
        <dbReference type="ARBA" id="ARBA00023204"/>
    </source>
</evidence>
<dbReference type="CDD" id="cd14368">
    <property type="entry name" value="CUE_DEF1_like"/>
    <property type="match status" value="1"/>
</dbReference>
<feature type="compositionally biased region" description="Polar residues" evidence="16">
    <location>
        <begin position="324"/>
        <end position="334"/>
    </location>
</feature>
<evidence type="ECO:0000256" key="11">
    <source>
        <dbReference type="ARBA" id="ARBA00022843"/>
    </source>
</evidence>
<evidence type="ECO:0000256" key="5">
    <source>
        <dbReference type="ARBA" id="ARBA00020536"/>
    </source>
</evidence>
<evidence type="ECO:0000256" key="13">
    <source>
        <dbReference type="ARBA" id="ARBA00023125"/>
    </source>
</evidence>